<feature type="transmembrane region" description="Helical" evidence="7">
    <location>
        <begin position="258"/>
        <end position="279"/>
    </location>
</feature>
<evidence type="ECO:0000256" key="5">
    <source>
        <dbReference type="ARBA" id="ARBA00022989"/>
    </source>
</evidence>
<evidence type="ECO:0000256" key="2">
    <source>
        <dbReference type="ARBA" id="ARBA00010992"/>
    </source>
</evidence>
<proteinExistence type="inferred from homology"/>
<evidence type="ECO:0000256" key="7">
    <source>
        <dbReference type="SAM" id="Phobius"/>
    </source>
</evidence>
<evidence type="ECO:0000313" key="10">
    <source>
        <dbReference type="Proteomes" id="UP001629432"/>
    </source>
</evidence>
<sequence>MKTILVDDVIDAARIGSFHVTLFAICFLICLFDGANTQAMGLIGPLVAADLHFSSPQMGFTFAASEVGFMLGALLLGPVADHFGPKKILVLCALMIGVSSFLTAHAMSFPVFFILRLSIGLGVGGAAPCCVSITTEYFPERFKTAAATLLWAANPAGGMMSGFIAHHLVPIYGWKATVYLNGLVPVVMAVTALTLMPESARYLIRSKHASKILNRIVRRIDVSREHLADAMYIVKERIQGGGSAKLLFQEGRAAFTPLLWLTFYLTWAALVATLSWTSTLLHNRGMNVQDTALVMGFNNVGGMIGVAIAGATMNRFGRFKVMIIAYILGACAVSMIGYGGTNVDLIALLSVATGLLVGGTTGGLIATAATVYPAQARTVGVAWGLAAGRIGGACGPVIIGVLIAWGVPTNTLFLVIGLMVAIAAITTSVLRAIKKDEKPISVGLVSSQP</sequence>
<dbReference type="InterPro" id="IPR011701">
    <property type="entry name" value="MFS"/>
</dbReference>
<keyword evidence="5 7" id="KW-1133">Transmembrane helix</keyword>
<dbReference type="PROSITE" id="PS50850">
    <property type="entry name" value="MFS"/>
    <property type="match status" value="1"/>
</dbReference>
<name>A0ABW9DSK4_9BURK</name>
<dbReference type="Proteomes" id="UP001629432">
    <property type="component" value="Unassembled WGS sequence"/>
</dbReference>
<feature type="transmembrane region" description="Helical" evidence="7">
    <location>
        <begin position="411"/>
        <end position="430"/>
    </location>
</feature>
<evidence type="ECO:0000256" key="1">
    <source>
        <dbReference type="ARBA" id="ARBA00004141"/>
    </source>
</evidence>
<evidence type="ECO:0000256" key="3">
    <source>
        <dbReference type="ARBA" id="ARBA00022448"/>
    </source>
</evidence>
<feature type="transmembrane region" description="Helical" evidence="7">
    <location>
        <begin position="12"/>
        <end position="35"/>
    </location>
</feature>
<feature type="transmembrane region" description="Helical" evidence="7">
    <location>
        <begin position="321"/>
        <end position="339"/>
    </location>
</feature>
<keyword evidence="3" id="KW-0813">Transport</keyword>
<feature type="transmembrane region" description="Helical" evidence="7">
    <location>
        <begin position="178"/>
        <end position="196"/>
    </location>
</feature>
<evidence type="ECO:0000259" key="8">
    <source>
        <dbReference type="PROSITE" id="PS50850"/>
    </source>
</evidence>
<comment type="similarity">
    <text evidence="2">Belongs to the major facilitator superfamily. Sugar transporter (TC 2.A.1.1) family.</text>
</comment>
<keyword evidence="10" id="KW-1185">Reference proteome</keyword>
<dbReference type="RefSeq" id="WP_408234366.1">
    <property type="nucleotide sequence ID" value="NZ_JAQQCF010000012.1"/>
</dbReference>
<feature type="domain" description="Major facilitator superfamily (MFS) profile" evidence="8">
    <location>
        <begin position="22"/>
        <end position="435"/>
    </location>
</feature>
<accession>A0ABW9DSK4</accession>
<dbReference type="PANTHER" id="PTHR23511:SF34">
    <property type="entry name" value="SYNAPTIC VESICLE GLYCOPROTEIN 2"/>
    <property type="match status" value="1"/>
</dbReference>
<gene>
    <name evidence="9" type="ORF">PQQ63_15470</name>
</gene>
<protein>
    <submittedName>
        <fullName evidence="9">MFS transporter</fullName>
    </submittedName>
</protein>
<keyword evidence="4 7" id="KW-0812">Transmembrane</keyword>
<feature type="transmembrane region" description="Helical" evidence="7">
    <location>
        <begin position="55"/>
        <end position="76"/>
    </location>
</feature>
<dbReference type="EMBL" id="JAQQCF010000012">
    <property type="protein sequence ID" value="MFM0638100.1"/>
    <property type="molecule type" value="Genomic_DNA"/>
</dbReference>
<evidence type="ECO:0000256" key="6">
    <source>
        <dbReference type="ARBA" id="ARBA00023136"/>
    </source>
</evidence>
<dbReference type="InterPro" id="IPR020846">
    <property type="entry name" value="MFS_dom"/>
</dbReference>
<dbReference type="PANTHER" id="PTHR23511">
    <property type="entry name" value="SYNAPTIC VESICLE GLYCOPROTEIN 2"/>
    <property type="match status" value="1"/>
</dbReference>
<dbReference type="Gene3D" id="1.20.1250.20">
    <property type="entry name" value="MFS general substrate transporter like domains"/>
    <property type="match status" value="1"/>
</dbReference>
<dbReference type="Pfam" id="PF07690">
    <property type="entry name" value="MFS_1"/>
    <property type="match status" value="1"/>
</dbReference>
<feature type="transmembrane region" description="Helical" evidence="7">
    <location>
        <begin position="145"/>
        <end position="166"/>
    </location>
</feature>
<keyword evidence="6 7" id="KW-0472">Membrane</keyword>
<feature type="transmembrane region" description="Helical" evidence="7">
    <location>
        <begin position="113"/>
        <end position="133"/>
    </location>
</feature>
<feature type="transmembrane region" description="Helical" evidence="7">
    <location>
        <begin position="381"/>
        <end position="405"/>
    </location>
</feature>
<evidence type="ECO:0000313" key="9">
    <source>
        <dbReference type="EMBL" id="MFM0638100.1"/>
    </source>
</evidence>
<feature type="transmembrane region" description="Helical" evidence="7">
    <location>
        <begin position="345"/>
        <end position="369"/>
    </location>
</feature>
<dbReference type="SUPFAM" id="SSF103473">
    <property type="entry name" value="MFS general substrate transporter"/>
    <property type="match status" value="1"/>
</dbReference>
<comment type="subcellular location">
    <subcellularLocation>
        <location evidence="1">Membrane</location>
        <topology evidence="1">Multi-pass membrane protein</topology>
    </subcellularLocation>
</comment>
<comment type="caution">
    <text evidence="9">The sequence shown here is derived from an EMBL/GenBank/DDBJ whole genome shotgun (WGS) entry which is preliminary data.</text>
</comment>
<organism evidence="9 10">
    <name type="scientific">Paraburkholderia metrosideri</name>
    <dbReference type="NCBI Taxonomy" id="580937"/>
    <lineage>
        <taxon>Bacteria</taxon>
        <taxon>Pseudomonadati</taxon>
        <taxon>Pseudomonadota</taxon>
        <taxon>Betaproteobacteria</taxon>
        <taxon>Burkholderiales</taxon>
        <taxon>Burkholderiaceae</taxon>
        <taxon>Paraburkholderia</taxon>
    </lineage>
</organism>
<feature type="transmembrane region" description="Helical" evidence="7">
    <location>
        <begin position="88"/>
        <end position="107"/>
    </location>
</feature>
<reference evidence="9 10" key="1">
    <citation type="journal article" date="2024" name="Chem. Sci.">
        <title>Discovery of megapolipeptins by genome mining of a Burkholderiales bacteria collection.</title>
        <authorList>
            <person name="Paulo B.S."/>
            <person name="Recchia M.J.J."/>
            <person name="Lee S."/>
            <person name="Fergusson C.H."/>
            <person name="Romanowski S.B."/>
            <person name="Hernandez A."/>
            <person name="Krull N."/>
            <person name="Liu D.Y."/>
            <person name="Cavanagh H."/>
            <person name="Bos A."/>
            <person name="Gray C.A."/>
            <person name="Murphy B.T."/>
            <person name="Linington R.G."/>
            <person name="Eustaquio A.S."/>
        </authorList>
    </citation>
    <scope>NUCLEOTIDE SEQUENCE [LARGE SCALE GENOMIC DNA]</scope>
    <source>
        <strain evidence="9 10">RL17-338-BIC-A</strain>
    </source>
</reference>
<feature type="transmembrane region" description="Helical" evidence="7">
    <location>
        <begin position="291"/>
        <end position="309"/>
    </location>
</feature>
<dbReference type="InterPro" id="IPR036259">
    <property type="entry name" value="MFS_trans_sf"/>
</dbReference>
<evidence type="ECO:0000256" key="4">
    <source>
        <dbReference type="ARBA" id="ARBA00022692"/>
    </source>
</evidence>